<evidence type="ECO:0000313" key="1">
    <source>
        <dbReference type="EMBL" id="GAP28855.1"/>
    </source>
</evidence>
<sequence>MLAGSGEHDGANLGVGVEFAEDERQLTPEVRAHGIALAGTGERHLGDVVLAFDLESLPFGHRSSVSGVPAVRQTGVNPVLNLLRTSAFRAVPGPRLARPHILRFPFVRSRC</sequence>
<dbReference type="AlphaFoldDB" id="A0ABC9YU55"/>
<gene>
    <name evidence="1" type="ORF">NSK11_contig00044-0046</name>
</gene>
<accession>A0ABC9YU55</accession>
<keyword evidence="2" id="KW-1185">Reference proteome</keyword>
<proteinExistence type="predicted"/>
<organism evidence="1 2">
    <name type="scientific">Nocardia seriolae</name>
    <dbReference type="NCBI Taxonomy" id="37332"/>
    <lineage>
        <taxon>Bacteria</taxon>
        <taxon>Bacillati</taxon>
        <taxon>Actinomycetota</taxon>
        <taxon>Actinomycetes</taxon>
        <taxon>Mycobacteriales</taxon>
        <taxon>Nocardiaceae</taxon>
        <taxon>Nocardia</taxon>
    </lineage>
</organism>
<comment type="caution">
    <text evidence="1">The sequence shown here is derived from an EMBL/GenBank/DDBJ whole genome shotgun (WGS) entry which is preliminary data.</text>
</comment>
<dbReference type="Proteomes" id="UP000037179">
    <property type="component" value="Unassembled WGS sequence"/>
</dbReference>
<dbReference type="EMBL" id="BBYQ01000044">
    <property type="protein sequence ID" value="GAP28855.1"/>
    <property type="molecule type" value="Genomic_DNA"/>
</dbReference>
<protein>
    <submittedName>
        <fullName evidence="1">Uncharacterized protein</fullName>
    </submittedName>
</protein>
<evidence type="ECO:0000313" key="2">
    <source>
        <dbReference type="Proteomes" id="UP000037179"/>
    </source>
</evidence>
<name>A0ABC9YU55_9NOCA</name>
<reference evidence="1 2" key="2">
    <citation type="journal article" date="2016" name="Genome Announc.">
        <title>Draft Genome Sequence of Erythromycin- and Oxytetracycline-Sensitive Nocardia seriolae Strain U-1 (NBRC 110359).</title>
        <authorList>
            <person name="Imajoh M."/>
            <person name="Sukeda M."/>
            <person name="Shimizu M."/>
            <person name="Yamane J."/>
            <person name="Ohnishi K."/>
            <person name="Oshima S."/>
        </authorList>
    </citation>
    <scope>NUCLEOTIDE SEQUENCE [LARGE SCALE GENOMIC DNA]</scope>
    <source>
        <strain evidence="1 2">U-1</strain>
    </source>
</reference>
<reference evidence="2" key="1">
    <citation type="submission" date="2015-07" db="EMBL/GenBank/DDBJ databases">
        <title>Nocardia seriolae U-1 whole genome shotgun sequence.</title>
        <authorList>
            <person name="Imajoh M."/>
            <person name="Fukumoto Y."/>
            <person name="Sukeda M."/>
            <person name="Yamane J."/>
            <person name="Yamasaki K."/>
            <person name="Shimizu M."/>
            <person name="Ohnishi K."/>
            <person name="Oshima S."/>
        </authorList>
    </citation>
    <scope>NUCLEOTIDE SEQUENCE [LARGE SCALE GENOMIC DNA]</scope>
    <source>
        <strain evidence="2">U-1</strain>
    </source>
</reference>